<evidence type="ECO:0000256" key="9">
    <source>
        <dbReference type="ARBA" id="ARBA00023277"/>
    </source>
</evidence>
<feature type="active site" description="Nucleophile" evidence="10">
    <location>
        <position position="16"/>
    </location>
</feature>
<dbReference type="InterPro" id="IPR036412">
    <property type="entry name" value="HAD-like_sf"/>
</dbReference>
<accession>A0ABN1I574</accession>
<dbReference type="NCBIfam" id="TIGR01549">
    <property type="entry name" value="HAD-SF-IA-v1"/>
    <property type="match status" value="1"/>
</dbReference>
<sequence>MRTLFNGELPRRVMFDLDGTLVDSALDLTAAVDNMLQALGREPAGESRVRQWVGNGAQVLVKRALSGEMHPTEDAVEPELFEVAFDVFLAAYTQSNGRYSKLYPGVDELLAHLQQVGVPMAVVTNKPMAFTTPLLQALKIDHYFDQVLGGDSLPVKKPDPLPLLSVLEASGCAPEQALMLGDSRNDVDAARAAGCPVVCVSYGYNHGEPVASCSPDRVVDSFAELIERSGSQAGGS</sequence>
<protein>
    <recommendedName>
        <fullName evidence="5 10">Phosphoglycolate phosphatase</fullName>
        <shortName evidence="10">PGP</shortName>
        <shortName evidence="10">PGPase</shortName>
        <ecNumber evidence="5 10">3.1.3.18</ecNumber>
    </recommendedName>
</protein>
<keyword evidence="6 10" id="KW-0479">Metal-binding</keyword>
<feature type="binding site" evidence="10">
    <location>
        <position position="16"/>
    </location>
    <ligand>
        <name>Mg(2+)</name>
        <dbReference type="ChEBI" id="CHEBI:18420"/>
    </ligand>
</feature>
<evidence type="ECO:0000256" key="5">
    <source>
        <dbReference type="ARBA" id="ARBA00013078"/>
    </source>
</evidence>
<dbReference type="InterPro" id="IPR006439">
    <property type="entry name" value="HAD-SF_hydro_IA"/>
</dbReference>
<keyword evidence="7 10" id="KW-0378">Hydrolase</keyword>
<gene>
    <name evidence="11" type="ORF">GCM10009104_14880</name>
</gene>
<dbReference type="InterPro" id="IPR023214">
    <property type="entry name" value="HAD_sf"/>
</dbReference>
<evidence type="ECO:0000313" key="11">
    <source>
        <dbReference type="EMBL" id="GAA0689443.1"/>
    </source>
</evidence>
<dbReference type="SUPFAM" id="SSF56784">
    <property type="entry name" value="HAD-like"/>
    <property type="match status" value="1"/>
</dbReference>
<comment type="caution">
    <text evidence="11">The sequence shown here is derived from an EMBL/GenBank/DDBJ whole genome shotgun (WGS) entry which is preliminary data.</text>
</comment>
<dbReference type="RefSeq" id="WP_343804496.1">
    <property type="nucleotide sequence ID" value="NZ_BAAAET010000002.1"/>
</dbReference>
<dbReference type="SFLD" id="SFLDS00003">
    <property type="entry name" value="Haloacid_Dehalogenase"/>
    <property type="match status" value="1"/>
</dbReference>
<dbReference type="Pfam" id="PF13419">
    <property type="entry name" value="HAD_2"/>
    <property type="match status" value="1"/>
</dbReference>
<dbReference type="NCBIfam" id="TIGR01509">
    <property type="entry name" value="HAD-SF-IA-v3"/>
    <property type="match status" value="1"/>
</dbReference>
<organism evidence="11 12">
    <name type="scientific">Marinobacterium maritimum</name>
    <dbReference type="NCBI Taxonomy" id="500162"/>
    <lineage>
        <taxon>Bacteria</taxon>
        <taxon>Pseudomonadati</taxon>
        <taxon>Pseudomonadota</taxon>
        <taxon>Gammaproteobacteria</taxon>
        <taxon>Oceanospirillales</taxon>
        <taxon>Oceanospirillaceae</taxon>
        <taxon>Marinobacterium</taxon>
    </lineage>
</organism>
<dbReference type="Gene3D" id="1.10.150.240">
    <property type="entry name" value="Putative phosphatase, domain 2"/>
    <property type="match status" value="1"/>
</dbReference>
<reference evidence="11 12" key="1">
    <citation type="journal article" date="2019" name="Int. J. Syst. Evol. Microbiol.">
        <title>The Global Catalogue of Microorganisms (GCM) 10K type strain sequencing project: providing services to taxonomists for standard genome sequencing and annotation.</title>
        <authorList>
            <consortium name="The Broad Institute Genomics Platform"/>
            <consortium name="The Broad Institute Genome Sequencing Center for Infectious Disease"/>
            <person name="Wu L."/>
            <person name="Ma J."/>
        </authorList>
    </citation>
    <scope>NUCLEOTIDE SEQUENCE [LARGE SCALE GENOMIC DNA]</scope>
    <source>
        <strain evidence="11 12">JCM 15134</strain>
    </source>
</reference>
<dbReference type="EMBL" id="BAAAET010000002">
    <property type="protein sequence ID" value="GAA0689443.1"/>
    <property type="molecule type" value="Genomic_DNA"/>
</dbReference>
<comment type="catalytic activity">
    <reaction evidence="1 10">
        <text>2-phosphoglycolate + H2O = glycolate + phosphate</text>
        <dbReference type="Rhea" id="RHEA:14369"/>
        <dbReference type="ChEBI" id="CHEBI:15377"/>
        <dbReference type="ChEBI" id="CHEBI:29805"/>
        <dbReference type="ChEBI" id="CHEBI:43474"/>
        <dbReference type="ChEBI" id="CHEBI:58033"/>
        <dbReference type="EC" id="3.1.3.18"/>
    </reaction>
</comment>
<dbReference type="NCBIfam" id="NF009695">
    <property type="entry name" value="PRK13222.1-2"/>
    <property type="match status" value="1"/>
</dbReference>
<dbReference type="PRINTS" id="PR00413">
    <property type="entry name" value="HADHALOGNASE"/>
</dbReference>
<dbReference type="HAMAP" id="MF_00495">
    <property type="entry name" value="GPH_hydrolase_bact"/>
    <property type="match status" value="1"/>
</dbReference>
<evidence type="ECO:0000256" key="1">
    <source>
        <dbReference type="ARBA" id="ARBA00000830"/>
    </source>
</evidence>
<dbReference type="PANTHER" id="PTHR43434:SF1">
    <property type="entry name" value="PHOSPHOGLYCOLATE PHOSPHATASE"/>
    <property type="match status" value="1"/>
</dbReference>
<dbReference type="SFLD" id="SFLDG01129">
    <property type="entry name" value="C1.5:_HAD__Beta-PGM__Phosphata"/>
    <property type="match status" value="1"/>
</dbReference>
<comment type="cofactor">
    <cofactor evidence="2 10">
        <name>Mg(2+)</name>
        <dbReference type="ChEBI" id="CHEBI:18420"/>
    </cofactor>
</comment>
<keyword evidence="8 10" id="KW-0460">Magnesium</keyword>
<proteinExistence type="inferred from homology"/>
<dbReference type="SFLD" id="SFLDG01135">
    <property type="entry name" value="C1.5.6:_HAD__Beta-PGM__Phospha"/>
    <property type="match status" value="1"/>
</dbReference>
<dbReference type="CDD" id="cd16417">
    <property type="entry name" value="HAD_PGPase"/>
    <property type="match status" value="1"/>
</dbReference>
<name>A0ABN1I574_9GAMM</name>
<comment type="function">
    <text evidence="10">Specifically catalyzes the dephosphorylation of 2-phosphoglycolate. Is involved in the dissimilation of the intracellular 2-phosphoglycolate formed during the DNA repair of 3'-phosphoglycolate ends, a major class of DNA lesions induced by oxidative stress.</text>
</comment>
<evidence type="ECO:0000256" key="6">
    <source>
        <dbReference type="ARBA" id="ARBA00022723"/>
    </source>
</evidence>
<dbReference type="InterPro" id="IPR050155">
    <property type="entry name" value="HAD-like_hydrolase_sf"/>
</dbReference>
<dbReference type="Proteomes" id="UP001499915">
    <property type="component" value="Unassembled WGS sequence"/>
</dbReference>
<dbReference type="EC" id="3.1.3.18" evidence="5 10"/>
<dbReference type="PANTHER" id="PTHR43434">
    <property type="entry name" value="PHOSPHOGLYCOLATE PHOSPHATASE"/>
    <property type="match status" value="1"/>
</dbReference>
<keyword evidence="9 10" id="KW-0119">Carbohydrate metabolism</keyword>
<dbReference type="InterPro" id="IPR023198">
    <property type="entry name" value="PGP-like_dom2"/>
</dbReference>
<evidence type="ECO:0000256" key="10">
    <source>
        <dbReference type="HAMAP-Rule" id="MF_00495"/>
    </source>
</evidence>
<evidence type="ECO:0000313" key="12">
    <source>
        <dbReference type="Proteomes" id="UP001499915"/>
    </source>
</evidence>
<evidence type="ECO:0000256" key="2">
    <source>
        <dbReference type="ARBA" id="ARBA00001946"/>
    </source>
</evidence>
<evidence type="ECO:0000256" key="4">
    <source>
        <dbReference type="ARBA" id="ARBA00006171"/>
    </source>
</evidence>
<feature type="binding site" evidence="10">
    <location>
        <position position="182"/>
    </location>
    <ligand>
        <name>Mg(2+)</name>
        <dbReference type="ChEBI" id="CHEBI:18420"/>
    </ligand>
</feature>
<evidence type="ECO:0000256" key="7">
    <source>
        <dbReference type="ARBA" id="ARBA00022801"/>
    </source>
</evidence>
<evidence type="ECO:0000256" key="3">
    <source>
        <dbReference type="ARBA" id="ARBA00004818"/>
    </source>
</evidence>
<dbReference type="NCBIfam" id="TIGR01449">
    <property type="entry name" value="PGP_bact"/>
    <property type="match status" value="1"/>
</dbReference>
<comment type="pathway">
    <text evidence="3 10">Organic acid metabolism; glycolate biosynthesis; glycolate from 2-phosphoglycolate: step 1/1.</text>
</comment>
<keyword evidence="12" id="KW-1185">Reference proteome</keyword>
<dbReference type="InterPro" id="IPR041492">
    <property type="entry name" value="HAD_2"/>
</dbReference>
<comment type="similarity">
    <text evidence="4 10">Belongs to the HAD-like hydrolase superfamily. CbbY/CbbZ/Gph/YieH family.</text>
</comment>
<feature type="binding site" evidence="10">
    <location>
        <position position="18"/>
    </location>
    <ligand>
        <name>Mg(2+)</name>
        <dbReference type="ChEBI" id="CHEBI:18420"/>
    </ligand>
</feature>
<dbReference type="InterPro" id="IPR037512">
    <property type="entry name" value="PGPase_prok"/>
</dbReference>
<evidence type="ECO:0000256" key="8">
    <source>
        <dbReference type="ARBA" id="ARBA00022842"/>
    </source>
</evidence>
<dbReference type="Gene3D" id="3.40.50.1000">
    <property type="entry name" value="HAD superfamily/HAD-like"/>
    <property type="match status" value="1"/>
</dbReference>